<dbReference type="PANTHER" id="PTHR30472">
    <property type="entry name" value="FERRIC ENTEROBACTIN TRANSPORT SYSTEM PERMEASE PROTEIN"/>
    <property type="match status" value="1"/>
</dbReference>
<evidence type="ECO:0000256" key="2">
    <source>
        <dbReference type="ARBA" id="ARBA00007935"/>
    </source>
</evidence>
<evidence type="ECO:0000256" key="5">
    <source>
        <dbReference type="ARBA" id="ARBA00022692"/>
    </source>
</evidence>
<feature type="transmembrane region" description="Helical" evidence="8">
    <location>
        <begin position="219"/>
        <end position="242"/>
    </location>
</feature>
<keyword evidence="5 8" id="KW-0812">Transmembrane</keyword>
<feature type="transmembrane region" description="Helical" evidence="8">
    <location>
        <begin position="626"/>
        <end position="645"/>
    </location>
</feature>
<feature type="transmembrane region" description="Helical" evidence="8">
    <location>
        <begin position="328"/>
        <end position="349"/>
    </location>
</feature>
<dbReference type="FunFam" id="1.10.3470.10:FF:000001">
    <property type="entry name" value="Vitamin B12 ABC transporter permease BtuC"/>
    <property type="match status" value="2"/>
</dbReference>
<comment type="caution">
    <text evidence="9">The sequence shown here is derived from an EMBL/GenBank/DDBJ whole genome shotgun (WGS) entry which is preliminary data.</text>
</comment>
<evidence type="ECO:0000256" key="4">
    <source>
        <dbReference type="ARBA" id="ARBA00022475"/>
    </source>
</evidence>
<feature type="transmembrane region" description="Helical" evidence="8">
    <location>
        <begin position="383"/>
        <end position="401"/>
    </location>
</feature>
<dbReference type="SUPFAM" id="SSF81345">
    <property type="entry name" value="ABC transporter involved in vitamin B12 uptake, BtuC"/>
    <property type="match status" value="2"/>
</dbReference>
<dbReference type="AlphaFoldDB" id="A0A1U7IL94"/>
<dbReference type="EMBL" id="MRCE01000010">
    <property type="protein sequence ID" value="OKH37943.1"/>
    <property type="molecule type" value="Genomic_DNA"/>
</dbReference>
<sequence>MVFLLFLHICQGRTEVDFFSVVSGLFFGDSPEAQVIQFVRLPRAVIAVISGAALGVSGALLQTITRNSLASPTTLGINAGAYFALTVSAIAFPGKLSPIIVTFVGGLLTAILVYTIAGATQINPLRLTLSGIAVSLALSAFTAALQLLFENETTGLFFWGAGSLSQVDWNSSIYAAPKVILAVIIALWIAKALDILLLGEDVARSLGQKVQQTRLITTITAVFLAAVAVSVVGSIGFVGLVAPHLIRLLGYRSHFLLIPGSAIWGAIILLGADIVAQTLTTNLSELPTGSITALIGAPFLIILARSSQQTSKSRSSNQFSFRSNSLDFSLIFFGLSVALCVFLFIGLSWGNLSLNLGQIISTLTGGGNALSQRVIWQLRLPRLLVGMFAGASLGVSGLLLQGVVRNSLAGPEIVGITSGAGLGALLMLVIFPEAPVEMIPLAAFGGAIAAFGTVYLFAWQNGISPTRLALVGVAMSAFCAAGINILVVFSKLRVAQALVWLSGSTYARSWEELGRLIIFPLILLPLAAIVARWLDLMALGEDLPRSLGLSLQKARGIAIAIAVALAAAAVSTVGTVSFVGLIAPHTARLLIGYHHRQLVPITALLGAILVTLADTIGRVILAPKEIPSGLVTAIIGTPYFLWLLLPQGKWAFLPYWKSCKELIFNRR</sequence>
<feature type="transmembrane region" description="Helical" evidence="8">
    <location>
        <begin position="254"/>
        <end position="276"/>
    </location>
</feature>
<dbReference type="CDD" id="cd06550">
    <property type="entry name" value="TM_ABC_iron-siderophores_like"/>
    <property type="match status" value="2"/>
</dbReference>
<feature type="transmembrane region" description="Helical" evidence="8">
    <location>
        <begin position="438"/>
        <end position="458"/>
    </location>
</feature>
<feature type="transmembrane region" description="Helical" evidence="8">
    <location>
        <begin position="288"/>
        <end position="308"/>
    </location>
</feature>
<dbReference type="Pfam" id="PF01032">
    <property type="entry name" value="FecCD"/>
    <property type="match status" value="2"/>
</dbReference>
<proteinExistence type="inferred from homology"/>
<name>A0A1U7IL94_9CYAN</name>
<feature type="transmembrane region" description="Helical" evidence="8">
    <location>
        <begin position="513"/>
        <end position="534"/>
    </location>
</feature>
<comment type="subcellular location">
    <subcellularLocation>
        <location evidence="1">Cell membrane</location>
        <topology evidence="1">Multi-pass membrane protein</topology>
    </subcellularLocation>
</comment>
<dbReference type="STRING" id="454136.NIES2119_11960"/>
<dbReference type="GO" id="GO:0033214">
    <property type="term" value="P:siderophore-iron import into cell"/>
    <property type="evidence" value="ECO:0007669"/>
    <property type="project" value="TreeGrafter"/>
</dbReference>
<dbReference type="Gene3D" id="1.10.3470.10">
    <property type="entry name" value="ABC transporter involved in vitamin B12 uptake, BtuC"/>
    <property type="match status" value="2"/>
</dbReference>
<feature type="transmembrane region" description="Helical" evidence="8">
    <location>
        <begin position="41"/>
        <end position="61"/>
    </location>
</feature>
<gene>
    <name evidence="9" type="ORF">NIES2119_11960</name>
</gene>
<dbReference type="InterPro" id="IPR037294">
    <property type="entry name" value="ABC_BtuC-like"/>
</dbReference>
<feature type="transmembrane region" description="Helical" evidence="8">
    <location>
        <begin position="598"/>
        <end position="620"/>
    </location>
</feature>
<dbReference type="GO" id="GO:0005886">
    <property type="term" value="C:plasma membrane"/>
    <property type="evidence" value="ECO:0007669"/>
    <property type="project" value="UniProtKB-SubCell"/>
</dbReference>
<evidence type="ECO:0000256" key="6">
    <source>
        <dbReference type="ARBA" id="ARBA00022989"/>
    </source>
</evidence>
<keyword evidence="7 8" id="KW-0472">Membrane</keyword>
<feature type="transmembrane region" description="Helical" evidence="8">
    <location>
        <begin position="554"/>
        <end position="586"/>
    </location>
</feature>
<evidence type="ECO:0000313" key="10">
    <source>
        <dbReference type="Proteomes" id="UP000185860"/>
    </source>
</evidence>
<dbReference type="Proteomes" id="UP000185860">
    <property type="component" value="Unassembled WGS sequence"/>
</dbReference>
<feature type="transmembrane region" description="Helical" evidence="8">
    <location>
        <begin position="129"/>
        <end position="149"/>
    </location>
</feature>
<accession>A0A1U7IL94</accession>
<protein>
    <submittedName>
        <fullName evidence="9">Iron ABC transporter</fullName>
    </submittedName>
</protein>
<keyword evidence="4" id="KW-1003">Cell membrane</keyword>
<evidence type="ECO:0000256" key="7">
    <source>
        <dbReference type="ARBA" id="ARBA00023136"/>
    </source>
</evidence>
<feature type="transmembrane region" description="Helical" evidence="8">
    <location>
        <begin position="98"/>
        <end position="117"/>
    </location>
</feature>
<dbReference type="InterPro" id="IPR000522">
    <property type="entry name" value="ABC_transptr_permease_BtuC"/>
</dbReference>
<feature type="transmembrane region" description="Helical" evidence="8">
    <location>
        <begin position="470"/>
        <end position="492"/>
    </location>
</feature>
<evidence type="ECO:0000256" key="1">
    <source>
        <dbReference type="ARBA" id="ARBA00004651"/>
    </source>
</evidence>
<evidence type="ECO:0000256" key="8">
    <source>
        <dbReference type="SAM" id="Phobius"/>
    </source>
</evidence>
<dbReference type="PANTHER" id="PTHR30472:SF37">
    <property type="entry name" value="FE(3+) DICITRATE TRANSPORT SYSTEM PERMEASE PROTEIN FECD-RELATED"/>
    <property type="match status" value="1"/>
</dbReference>
<evidence type="ECO:0000313" key="9">
    <source>
        <dbReference type="EMBL" id="OKH37943.1"/>
    </source>
</evidence>
<evidence type="ECO:0000256" key="3">
    <source>
        <dbReference type="ARBA" id="ARBA00022448"/>
    </source>
</evidence>
<comment type="similarity">
    <text evidence="2">Belongs to the binding-protein-dependent transport system permease family. FecCD subfamily.</text>
</comment>
<feature type="transmembrane region" description="Helical" evidence="8">
    <location>
        <begin position="179"/>
        <end position="198"/>
    </location>
</feature>
<organism evidence="9 10">
    <name type="scientific">[Phormidium ambiguum] IAM M-71</name>
    <dbReference type="NCBI Taxonomy" id="454136"/>
    <lineage>
        <taxon>Bacteria</taxon>
        <taxon>Bacillati</taxon>
        <taxon>Cyanobacteriota</taxon>
        <taxon>Cyanophyceae</taxon>
        <taxon>Oscillatoriophycideae</taxon>
        <taxon>Aerosakkonematales</taxon>
        <taxon>Aerosakkonemataceae</taxon>
        <taxon>Floridanema</taxon>
    </lineage>
</organism>
<feature type="transmembrane region" description="Helical" evidence="8">
    <location>
        <begin position="413"/>
        <end position="431"/>
    </location>
</feature>
<feature type="transmembrane region" description="Helical" evidence="8">
    <location>
        <begin position="73"/>
        <end position="92"/>
    </location>
</feature>
<reference evidence="9 10" key="1">
    <citation type="submission" date="2016-11" db="EMBL/GenBank/DDBJ databases">
        <title>Draft Genome Sequences of Nine Cyanobacterial Strains from Diverse Habitats.</title>
        <authorList>
            <person name="Zhu T."/>
            <person name="Hou S."/>
            <person name="Lu X."/>
            <person name="Hess W.R."/>
        </authorList>
    </citation>
    <scope>NUCLEOTIDE SEQUENCE [LARGE SCALE GENOMIC DNA]</scope>
    <source>
        <strain evidence="9 10">IAM M-71</strain>
    </source>
</reference>
<keyword evidence="6 8" id="KW-1133">Transmembrane helix</keyword>
<dbReference type="GO" id="GO:0022857">
    <property type="term" value="F:transmembrane transporter activity"/>
    <property type="evidence" value="ECO:0007669"/>
    <property type="project" value="InterPro"/>
</dbReference>
<keyword evidence="3" id="KW-0813">Transport</keyword>